<accession>A0ABN8EKZ0</accession>
<comment type="caution">
    <text evidence="1">The sequence shown here is derived from an EMBL/GenBank/DDBJ whole genome shotgun (WGS) entry which is preliminary data.</text>
</comment>
<dbReference type="EMBL" id="CAKLPX010000002">
    <property type="protein sequence ID" value="CAH0991830.1"/>
    <property type="molecule type" value="Genomic_DNA"/>
</dbReference>
<organism evidence="1 2">
    <name type="scientific">Sinobacterium norvegicum</name>
    <dbReference type="NCBI Taxonomy" id="1641715"/>
    <lineage>
        <taxon>Bacteria</taxon>
        <taxon>Pseudomonadati</taxon>
        <taxon>Pseudomonadota</taxon>
        <taxon>Gammaproteobacteria</taxon>
        <taxon>Cellvibrionales</taxon>
        <taxon>Spongiibacteraceae</taxon>
        <taxon>Sinobacterium</taxon>
    </lineage>
</organism>
<dbReference type="RefSeq" id="WP_237444532.1">
    <property type="nucleotide sequence ID" value="NZ_CAKLPX010000002.1"/>
</dbReference>
<evidence type="ECO:0000313" key="2">
    <source>
        <dbReference type="Proteomes" id="UP000838100"/>
    </source>
</evidence>
<keyword evidence="2" id="KW-1185">Reference proteome</keyword>
<gene>
    <name evidence="1" type="ORF">SIN8267_01945</name>
</gene>
<protein>
    <submittedName>
        <fullName evidence="1">Uncharacterized protein</fullName>
    </submittedName>
</protein>
<evidence type="ECO:0000313" key="1">
    <source>
        <dbReference type="EMBL" id="CAH0991830.1"/>
    </source>
</evidence>
<name>A0ABN8EKZ0_9GAMM</name>
<sequence length="197" mass="22743">MDTAAYDLDVIERDGELLWDLHAITNRTEAIEFLYRFENRLCVYSSFVKTIYSNYQLLIPNNSDYEISVLPNQLATHDSFHNIPKEAIVDSGIYLYPGECTGETGLFMKIPCRFGLVSSREKPFKAGLLDIIKQFHNRGDFFLPVIIKGDLREYEKRVPSLHLHTIDVSKLSHLSELQIESLKRIVVENLMDIFKKG</sequence>
<dbReference type="Proteomes" id="UP000838100">
    <property type="component" value="Unassembled WGS sequence"/>
</dbReference>
<reference evidence="1" key="1">
    <citation type="submission" date="2021-12" db="EMBL/GenBank/DDBJ databases">
        <authorList>
            <person name="Rodrigo-Torres L."/>
            <person name="Arahal R. D."/>
            <person name="Lucena T."/>
        </authorList>
    </citation>
    <scope>NUCLEOTIDE SEQUENCE</scope>
    <source>
        <strain evidence="1">CECT 8267</strain>
    </source>
</reference>
<proteinExistence type="predicted"/>